<dbReference type="Pfam" id="PF08450">
    <property type="entry name" value="SGL"/>
    <property type="match status" value="1"/>
</dbReference>
<evidence type="ECO:0000256" key="1">
    <source>
        <dbReference type="SAM" id="SignalP"/>
    </source>
</evidence>
<dbReference type="InterPro" id="IPR051262">
    <property type="entry name" value="SMP-30/CGR1_Lactonase"/>
</dbReference>
<keyword evidence="4" id="KW-1185">Reference proteome</keyword>
<dbReference type="SUPFAM" id="SSF63829">
    <property type="entry name" value="Calcium-dependent phosphotriesterase"/>
    <property type="match status" value="1"/>
</dbReference>
<organism evidence="3 4">
    <name type="scientific">Chryseolinea soli</name>
    <dbReference type="NCBI Taxonomy" id="2321403"/>
    <lineage>
        <taxon>Bacteria</taxon>
        <taxon>Pseudomonadati</taxon>
        <taxon>Bacteroidota</taxon>
        <taxon>Cytophagia</taxon>
        <taxon>Cytophagales</taxon>
        <taxon>Fulvivirgaceae</taxon>
        <taxon>Chryseolinea</taxon>
    </lineage>
</organism>
<dbReference type="KEGG" id="chk:D4L85_16830"/>
<accession>A0A385SMQ9</accession>
<evidence type="ECO:0000313" key="3">
    <source>
        <dbReference type="EMBL" id="AYB32132.1"/>
    </source>
</evidence>
<keyword evidence="1" id="KW-0732">Signal</keyword>
<gene>
    <name evidence="3" type="ORF">D4L85_16830</name>
</gene>
<dbReference type="InterPro" id="IPR013658">
    <property type="entry name" value="SGL"/>
</dbReference>
<dbReference type="OrthoDB" id="241638at2"/>
<proteinExistence type="predicted"/>
<evidence type="ECO:0000313" key="4">
    <source>
        <dbReference type="Proteomes" id="UP000266183"/>
    </source>
</evidence>
<protein>
    <submittedName>
        <fullName evidence="3">SMP-30/gluconolactonase/LRE family protein</fullName>
    </submittedName>
</protein>
<dbReference type="EMBL" id="CP032382">
    <property type="protein sequence ID" value="AYB32132.1"/>
    <property type="molecule type" value="Genomic_DNA"/>
</dbReference>
<dbReference type="PANTHER" id="PTHR47572:SF5">
    <property type="entry name" value="BLR2277 PROTEIN"/>
    <property type="match status" value="1"/>
</dbReference>
<dbReference type="PANTHER" id="PTHR47572">
    <property type="entry name" value="LIPOPROTEIN-RELATED"/>
    <property type="match status" value="1"/>
</dbReference>
<dbReference type="InterPro" id="IPR011042">
    <property type="entry name" value="6-blade_b-propeller_TolB-like"/>
</dbReference>
<feature type="signal peptide" evidence="1">
    <location>
        <begin position="1"/>
        <end position="20"/>
    </location>
</feature>
<dbReference type="RefSeq" id="WP_119755391.1">
    <property type="nucleotide sequence ID" value="NZ_CP032382.1"/>
</dbReference>
<reference evidence="4" key="1">
    <citation type="submission" date="2018-09" db="EMBL/GenBank/DDBJ databases">
        <title>Chryseolinea sp. KIS68-18 isolated from soil.</title>
        <authorList>
            <person name="Weon H.-Y."/>
            <person name="Kwon S.-W."/>
            <person name="Lee S.A."/>
        </authorList>
    </citation>
    <scope>NUCLEOTIDE SEQUENCE [LARGE SCALE GENOMIC DNA]</scope>
    <source>
        <strain evidence="4">KIS68-18</strain>
    </source>
</reference>
<feature type="domain" description="SMP-30/Gluconolactonase/LRE-like region" evidence="2">
    <location>
        <begin position="43"/>
        <end position="276"/>
    </location>
</feature>
<dbReference type="AlphaFoldDB" id="A0A385SMQ9"/>
<name>A0A385SMQ9_9BACT</name>
<evidence type="ECO:0000259" key="2">
    <source>
        <dbReference type="Pfam" id="PF08450"/>
    </source>
</evidence>
<sequence length="298" mass="33216">MRRILSLTILLLIMATGLTAQDLYGLYQAEDFTQENLFTNNIEGPAFDAQGNLFVVNYQKDGTIGLVQPNGTVSLFVTLPEGSVANSIQFTSKGKMLLADFKGHNVLQVNMKTKKISVYVHNDKFNQPNDFCINSRDQLFVSDPNWKESTGQLWRIDRGGKAVLLADQMGTTNGIELSPDERTLYVNESVQRKIWKFDVDGKGNISNKKLFAEFPDFGFDGMKCDEQGNLYVTRYGKGAVAVLSPAGDLIREIKLKGKNCSNLVFGGLNGKLVFVTLQDRKGMERFRNDVAGKYKGLQ</sequence>
<dbReference type="Gene3D" id="2.120.10.30">
    <property type="entry name" value="TolB, C-terminal domain"/>
    <property type="match status" value="1"/>
</dbReference>
<dbReference type="Proteomes" id="UP000266183">
    <property type="component" value="Chromosome"/>
</dbReference>
<feature type="chain" id="PRO_5017309064" evidence="1">
    <location>
        <begin position="21"/>
        <end position="298"/>
    </location>
</feature>